<protein>
    <recommendedName>
        <fullName evidence="7">poly(A)-specific ribonuclease</fullName>
        <ecNumber evidence="7">3.1.13.4</ecNumber>
    </recommendedName>
</protein>
<evidence type="ECO:0000256" key="10">
    <source>
        <dbReference type="ARBA" id="ARBA00022723"/>
    </source>
</evidence>
<dbReference type="SMR" id="A0A1S4D606"/>
<dbReference type="GeneID" id="107826326"/>
<keyword evidence="18" id="KW-1185">Reference proteome</keyword>
<evidence type="ECO:0000256" key="11">
    <source>
        <dbReference type="ARBA" id="ARBA00022801"/>
    </source>
</evidence>
<keyword evidence="10" id="KW-0479">Metal-binding</keyword>
<keyword evidence="12" id="KW-0269">Exonuclease</keyword>
<evidence type="ECO:0000313" key="18">
    <source>
        <dbReference type="Proteomes" id="UP000790787"/>
    </source>
</evidence>
<evidence type="ECO:0000313" key="19">
    <source>
        <dbReference type="RefSeq" id="XP_016508773.1"/>
    </source>
</evidence>
<dbReference type="GO" id="GO:0000289">
    <property type="term" value="P:nuclear-transcribed mRNA poly(A) tail shortening"/>
    <property type="evidence" value="ECO:0007669"/>
    <property type="project" value="UniProtKB-ARBA"/>
</dbReference>
<evidence type="ECO:0000256" key="13">
    <source>
        <dbReference type="ARBA" id="ARBA00022884"/>
    </source>
</evidence>
<dbReference type="GO" id="GO:0030015">
    <property type="term" value="C:CCR4-NOT core complex"/>
    <property type="evidence" value="ECO:0000318"/>
    <property type="project" value="GO_Central"/>
</dbReference>
<dbReference type="OMA" id="INIREVW"/>
<dbReference type="FunFam" id="3.30.420.10:FF:000027">
    <property type="entry name" value="Putative CCR4-associated factor 1 7"/>
    <property type="match status" value="1"/>
</dbReference>
<keyword evidence="11" id="KW-0378">Hydrolase</keyword>
<reference evidence="19" key="2">
    <citation type="submission" date="2025-08" db="UniProtKB">
        <authorList>
            <consortium name="RefSeq"/>
        </authorList>
    </citation>
    <scope>IDENTIFICATION</scope>
    <source>
        <tissue evidence="19">Leaf</tissue>
    </source>
</reference>
<keyword evidence="9" id="KW-0540">Nuclease</keyword>
<gene>
    <name evidence="19" type="primary">LOC107826326</name>
</gene>
<evidence type="ECO:0000256" key="17">
    <source>
        <dbReference type="ARBA" id="ARBA00025148"/>
    </source>
</evidence>
<comment type="catalytic activity">
    <reaction evidence="1">
        <text>Exonucleolytic cleavage of poly(A) to 5'-AMP.</text>
        <dbReference type="EC" id="3.1.13.4"/>
    </reaction>
</comment>
<reference evidence="18" key="1">
    <citation type="journal article" date="2014" name="Nat. Commun.">
        <title>The tobacco genome sequence and its comparison with those of tomato and potato.</title>
        <authorList>
            <person name="Sierro N."/>
            <person name="Battey J.N."/>
            <person name="Ouadi S."/>
            <person name="Bakaher N."/>
            <person name="Bovet L."/>
            <person name="Willig A."/>
            <person name="Goepfert S."/>
            <person name="Peitsch M.C."/>
            <person name="Ivanov N.V."/>
        </authorList>
    </citation>
    <scope>NUCLEOTIDE SEQUENCE [LARGE SCALE GENOMIC DNA]</scope>
</reference>
<dbReference type="Pfam" id="PF04857">
    <property type="entry name" value="CAF1"/>
    <property type="match status" value="1"/>
</dbReference>
<dbReference type="RefSeq" id="XP_016508773.1">
    <property type="nucleotide sequence ID" value="XM_016653287.2"/>
</dbReference>
<evidence type="ECO:0000256" key="9">
    <source>
        <dbReference type="ARBA" id="ARBA00022722"/>
    </source>
</evidence>
<dbReference type="RefSeq" id="XP_016508773.1">
    <property type="nucleotide sequence ID" value="XM_016653287.1"/>
</dbReference>
<dbReference type="InterPro" id="IPR036397">
    <property type="entry name" value="RNaseH_sf"/>
</dbReference>
<dbReference type="EC" id="3.1.13.4" evidence="7"/>
<evidence type="ECO:0000256" key="5">
    <source>
        <dbReference type="ARBA" id="ARBA00008372"/>
    </source>
</evidence>
<evidence type="ECO:0000256" key="8">
    <source>
        <dbReference type="ARBA" id="ARBA00022490"/>
    </source>
</evidence>
<dbReference type="Gene3D" id="3.30.420.10">
    <property type="entry name" value="Ribonuclease H-like superfamily/Ribonuclease H"/>
    <property type="match status" value="1"/>
</dbReference>
<dbReference type="GO" id="GO:0005634">
    <property type="term" value="C:nucleus"/>
    <property type="evidence" value="ECO:0007669"/>
    <property type="project" value="UniProtKB-SubCell"/>
</dbReference>
<dbReference type="AlphaFoldDB" id="A0A1S4D606"/>
<sequence length="274" mass="31105">MSALPKSDSIQIREVWSDNLEEEFALIREIVDAYPYIAMDTEFPGVVLRPVGNFKHINEYNYQTLKDNVDMLKLIQLGLTFSDENGNLPICGSERYCIWQFNFREFDTSADIFANDSIELLMQSGIDFKKNNEMGIDAKRFGELLMSSGIVLNDGVHWVTFHSGYDFGYLLKLLTCRTLPETQAGFFDLLNVYFPLVYDIKHLMKFCNSLHGGLNKLAELLELERIGICHQAGSDSLLTSCAFKKLKDNFFNGATEKYAGVLYGLGVEYGSDNK</sequence>
<dbReference type="InterPro" id="IPR039637">
    <property type="entry name" value="CNOT7/CNOT8/Pop2"/>
</dbReference>
<name>A0A1S4D606_TOBAC</name>
<comment type="similarity">
    <text evidence="5">Belongs to the CAF1 family.</text>
</comment>
<evidence type="ECO:0000256" key="1">
    <source>
        <dbReference type="ARBA" id="ARBA00001663"/>
    </source>
</evidence>
<dbReference type="Proteomes" id="UP000790787">
    <property type="component" value="Chromosome 4"/>
</dbReference>
<dbReference type="GO" id="GO:0009617">
    <property type="term" value="P:response to bacterium"/>
    <property type="evidence" value="ECO:0007669"/>
    <property type="project" value="UniProtKB-ARBA"/>
</dbReference>
<dbReference type="PaxDb" id="4097-A0A1S4D606"/>
<dbReference type="STRING" id="4097.A0A1S4D606"/>
<dbReference type="GO" id="GO:0000932">
    <property type="term" value="C:P-body"/>
    <property type="evidence" value="ECO:0000318"/>
    <property type="project" value="GO_Central"/>
</dbReference>
<evidence type="ECO:0000256" key="12">
    <source>
        <dbReference type="ARBA" id="ARBA00022839"/>
    </source>
</evidence>
<dbReference type="OrthoDB" id="1164111at2759"/>
<dbReference type="GO" id="GO:0004535">
    <property type="term" value="F:poly(A)-specific ribonuclease activity"/>
    <property type="evidence" value="ECO:0000318"/>
    <property type="project" value="GO_Central"/>
</dbReference>
<keyword evidence="14" id="KW-0805">Transcription regulation</keyword>
<keyword evidence="16" id="KW-0539">Nucleus</keyword>
<dbReference type="PANTHER" id="PTHR10797">
    <property type="entry name" value="CCR4-NOT TRANSCRIPTION COMPLEX SUBUNIT"/>
    <property type="match status" value="1"/>
</dbReference>
<organism evidence="18 19">
    <name type="scientific">Nicotiana tabacum</name>
    <name type="common">Common tobacco</name>
    <dbReference type="NCBI Taxonomy" id="4097"/>
    <lineage>
        <taxon>Eukaryota</taxon>
        <taxon>Viridiplantae</taxon>
        <taxon>Streptophyta</taxon>
        <taxon>Embryophyta</taxon>
        <taxon>Tracheophyta</taxon>
        <taxon>Spermatophyta</taxon>
        <taxon>Magnoliopsida</taxon>
        <taxon>eudicotyledons</taxon>
        <taxon>Gunneridae</taxon>
        <taxon>Pentapetalae</taxon>
        <taxon>asterids</taxon>
        <taxon>lamiids</taxon>
        <taxon>Solanales</taxon>
        <taxon>Solanaceae</taxon>
        <taxon>Nicotianoideae</taxon>
        <taxon>Nicotianeae</taxon>
        <taxon>Nicotiana</taxon>
    </lineage>
</organism>
<keyword evidence="13" id="KW-0694">RNA-binding</keyword>
<dbReference type="SUPFAM" id="SSF53098">
    <property type="entry name" value="Ribonuclease H-like"/>
    <property type="match status" value="1"/>
</dbReference>
<dbReference type="GO" id="GO:0003723">
    <property type="term" value="F:RNA binding"/>
    <property type="evidence" value="ECO:0007669"/>
    <property type="project" value="UniProtKB-KW"/>
</dbReference>
<dbReference type="GO" id="GO:0046872">
    <property type="term" value="F:metal ion binding"/>
    <property type="evidence" value="ECO:0007669"/>
    <property type="project" value="UniProtKB-KW"/>
</dbReference>
<evidence type="ECO:0000256" key="16">
    <source>
        <dbReference type="ARBA" id="ARBA00023242"/>
    </source>
</evidence>
<accession>A0A1S4D606</accession>
<evidence type="ECO:0000256" key="4">
    <source>
        <dbReference type="ARBA" id="ARBA00004496"/>
    </source>
</evidence>
<proteinExistence type="inferred from homology"/>
<comment type="function">
    <text evidence="17">Ubiquitous transcription factor required for a diverse set of processes. It is a component of the CCR4 complex involved in the control of gene expression.</text>
</comment>
<keyword evidence="8" id="KW-0963">Cytoplasm</keyword>
<evidence type="ECO:0000256" key="6">
    <source>
        <dbReference type="ARBA" id="ARBA00011757"/>
    </source>
</evidence>
<comment type="subcellular location">
    <subcellularLocation>
        <location evidence="4">Cytoplasm</location>
    </subcellularLocation>
    <subcellularLocation>
        <location evidence="3">Nucleus</location>
    </subcellularLocation>
</comment>
<evidence type="ECO:0000256" key="7">
    <source>
        <dbReference type="ARBA" id="ARBA00012161"/>
    </source>
</evidence>
<dbReference type="InterPro" id="IPR006941">
    <property type="entry name" value="RNase_CAF1"/>
</dbReference>
<evidence type="ECO:0000256" key="15">
    <source>
        <dbReference type="ARBA" id="ARBA00023163"/>
    </source>
</evidence>
<dbReference type="GO" id="GO:0006952">
    <property type="term" value="P:defense response"/>
    <property type="evidence" value="ECO:0007669"/>
    <property type="project" value="UniProtKB-ARBA"/>
</dbReference>
<dbReference type="InterPro" id="IPR012337">
    <property type="entry name" value="RNaseH-like_sf"/>
</dbReference>
<comment type="subunit">
    <text evidence="6">Component of the CCR4-NOT complex, at least composed of CRR4 and CAF1 proteins.</text>
</comment>
<evidence type="ECO:0000256" key="3">
    <source>
        <dbReference type="ARBA" id="ARBA00004123"/>
    </source>
</evidence>
<comment type="cofactor">
    <cofactor evidence="2">
        <name>a divalent metal cation</name>
        <dbReference type="ChEBI" id="CHEBI:60240"/>
    </cofactor>
</comment>
<keyword evidence="15" id="KW-0804">Transcription</keyword>
<evidence type="ECO:0000256" key="14">
    <source>
        <dbReference type="ARBA" id="ARBA00023015"/>
    </source>
</evidence>
<evidence type="ECO:0000256" key="2">
    <source>
        <dbReference type="ARBA" id="ARBA00001968"/>
    </source>
</evidence>
<dbReference type="KEGG" id="nta:107826326"/>
<dbReference type="GO" id="GO:0000288">
    <property type="term" value="P:nuclear-transcribed mRNA catabolic process, deadenylation-dependent decay"/>
    <property type="evidence" value="ECO:0000318"/>
    <property type="project" value="GO_Central"/>
</dbReference>